<feature type="compositionally biased region" description="Basic and acidic residues" evidence="1">
    <location>
        <begin position="1"/>
        <end position="16"/>
    </location>
</feature>
<organism evidence="2 3">
    <name type="scientific">Natronomicrosphaera hydrolytica</name>
    <dbReference type="NCBI Taxonomy" id="3242702"/>
    <lineage>
        <taxon>Bacteria</taxon>
        <taxon>Pseudomonadati</taxon>
        <taxon>Planctomycetota</taxon>
        <taxon>Phycisphaerae</taxon>
        <taxon>Phycisphaerales</taxon>
        <taxon>Phycisphaeraceae</taxon>
        <taxon>Natronomicrosphaera</taxon>
    </lineage>
</organism>
<feature type="region of interest" description="Disordered" evidence="1">
    <location>
        <begin position="1"/>
        <end position="60"/>
    </location>
</feature>
<keyword evidence="3" id="KW-1185">Reference proteome</keyword>
<protein>
    <submittedName>
        <fullName evidence="2">DUF1844 domain-containing protein</fullName>
    </submittedName>
</protein>
<accession>A0ABV4U2M7</accession>
<feature type="compositionally biased region" description="Basic and acidic residues" evidence="1">
    <location>
        <begin position="23"/>
        <end position="32"/>
    </location>
</feature>
<evidence type="ECO:0000313" key="3">
    <source>
        <dbReference type="Proteomes" id="UP001575105"/>
    </source>
</evidence>
<gene>
    <name evidence="2" type="ORF">ACERK3_05975</name>
</gene>
<evidence type="ECO:0000313" key="2">
    <source>
        <dbReference type="EMBL" id="MFA9477841.1"/>
    </source>
</evidence>
<name>A0ABV4U2M7_9BACT</name>
<dbReference type="EMBL" id="JBGUBD010000003">
    <property type="protein sequence ID" value="MFA9477841.1"/>
    <property type="molecule type" value="Genomic_DNA"/>
</dbReference>
<reference evidence="2 3" key="1">
    <citation type="submission" date="2024-08" db="EMBL/GenBank/DDBJ databases">
        <title>Whole-genome sequencing of halo(alkali)philic microorganisms from hypersaline lakes.</title>
        <authorList>
            <person name="Sorokin D.Y."/>
            <person name="Merkel A.Y."/>
            <person name="Messina E."/>
            <person name="Yakimov M."/>
        </authorList>
    </citation>
    <scope>NUCLEOTIDE SEQUENCE [LARGE SCALE GENOMIC DNA]</scope>
    <source>
        <strain evidence="2 3">AB-hyl4</strain>
    </source>
</reference>
<dbReference type="RefSeq" id="WP_425344766.1">
    <property type="nucleotide sequence ID" value="NZ_JBGUBD010000003.1"/>
</dbReference>
<dbReference type="Pfam" id="PF08899">
    <property type="entry name" value="DUF1844"/>
    <property type="match status" value="1"/>
</dbReference>
<dbReference type="InterPro" id="IPR014995">
    <property type="entry name" value="DUF1844"/>
</dbReference>
<dbReference type="Proteomes" id="UP001575105">
    <property type="component" value="Unassembled WGS sequence"/>
</dbReference>
<comment type="caution">
    <text evidence="2">The sequence shown here is derived from an EMBL/GenBank/DDBJ whole genome shotgun (WGS) entry which is preliminary data.</text>
</comment>
<proteinExistence type="predicted"/>
<evidence type="ECO:0000256" key="1">
    <source>
        <dbReference type="SAM" id="MobiDB-lite"/>
    </source>
</evidence>
<sequence length="143" mass="15226">MAEEKDAPKLHIDADWKAQAQAEKQKLAEKSKAKQQQPEAGGAEAGGGAPGGMPPANFETLMSTMATQALFAMGAIADPRTGQRFQNLDLARHHIDMLGVLEEKTKGNLSEEESTTLAGTVYELRTRYVQLASAARTAGGEGE</sequence>